<reference evidence="2 3" key="1">
    <citation type="submission" date="2016-07" db="EMBL/GenBank/DDBJ databases">
        <title>Pervasive Adenine N6-methylation of Active Genes in Fungi.</title>
        <authorList>
            <consortium name="DOE Joint Genome Institute"/>
            <person name="Mondo S.J."/>
            <person name="Dannebaum R.O."/>
            <person name="Kuo R.C."/>
            <person name="Labutti K."/>
            <person name="Haridas S."/>
            <person name="Kuo A."/>
            <person name="Salamov A."/>
            <person name="Ahrendt S.R."/>
            <person name="Lipzen A."/>
            <person name="Sullivan W."/>
            <person name="Andreopoulos W.B."/>
            <person name="Clum A."/>
            <person name="Lindquist E."/>
            <person name="Daum C."/>
            <person name="Ramamoorthy G.K."/>
            <person name="Gryganskyi A."/>
            <person name="Culley D."/>
            <person name="Magnuson J.K."/>
            <person name="James T.Y."/>
            <person name="O'Malley M.A."/>
            <person name="Stajich J.E."/>
            <person name="Spatafora J.W."/>
            <person name="Visel A."/>
            <person name="Grigoriev I.V."/>
        </authorList>
    </citation>
    <scope>NUCLEOTIDE SEQUENCE [LARGE SCALE GENOMIC DNA]</scope>
    <source>
        <strain evidence="2 3">ATCC 12442</strain>
    </source>
</reference>
<name>A0A1Y1VTA7_9FUNG</name>
<keyword evidence="3" id="KW-1185">Reference proteome</keyword>
<organism evidence="2 3">
    <name type="scientific">Linderina pennispora</name>
    <dbReference type="NCBI Taxonomy" id="61395"/>
    <lineage>
        <taxon>Eukaryota</taxon>
        <taxon>Fungi</taxon>
        <taxon>Fungi incertae sedis</taxon>
        <taxon>Zoopagomycota</taxon>
        <taxon>Kickxellomycotina</taxon>
        <taxon>Kickxellomycetes</taxon>
        <taxon>Kickxellales</taxon>
        <taxon>Kickxellaceae</taxon>
        <taxon>Linderina</taxon>
    </lineage>
</organism>
<keyword evidence="1" id="KW-0472">Membrane</keyword>
<comment type="caution">
    <text evidence="2">The sequence shown here is derived from an EMBL/GenBank/DDBJ whole genome shotgun (WGS) entry which is preliminary data.</text>
</comment>
<evidence type="ECO:0000313" key="3">
    <source>
        <dbReference type="Proteomes" id="UP000193922"/>
    </source>
</evidence>
<dbReference type="EMBL" id="MCFD01000087">
    <property type="protein sequence ID" value="ORX64530.1"/>
    <property type="molecule type" value="Genomic_DNA"/>
</dbReference>
<protein>
    <submittedName>
        <fullName evidence="2">Uncharacterized protein</fullName>
    </submittedName>
</protein>
<dbReference type="GeneID" id="63800503"/>
<proteinExistence type="predicted"/>
<keyword evidence="1" id="KW-1133">Transmembrane helix</keyword>
<dbReference type="Proteomes" id="UP000193922">
    <property type="component" value="Unassembled WGS sequence"/>
</dbReference>
<accession>A0A1Y1VTA7</accession>
<feature type="transmembrane region" description="Helical" evidence="1">
    <location>
        <begin position="199"/>
        <end position="217"/>
    </location>
</feature>
<dbReference type="AlphaFoldDB" id="A0A1Y1VTA7"/>
<dbReference type="RefSeq" id="XP_040739289.1">
    <property type="nucleotide sequence ID" value="XM_040883855.1"/>
</dbReference>
<sequence length="269" mass="29829">MYIEARWAGHRFSKTDVCVFMARNSSSDRRENRAATTTIHNKRSAADYSLFPGTRVLFLIRHVIGSPRTARSGGTGACCSQWELDEGREQCALHGSPLVDCEKKQYSNRNVCTPSCALLLGVPFWTPACLTRGETETTRAQAATPGAYLSDGRALLSPKSTPLNRKLDDRIASNKRAGGNFLLLLAHLFSSWLLVQAGILYSFFLLFSAALLLIVYPHEKNKPSARRPLLRNTPPGPLVLPSYSPRCNPAIARIHFQRTISLWLRGKSS</sequence>
<evidence type="ECO:0000256" key="1">
    <source>
        <dbReference type="SAM" id="Phobius"/>
    </source>
</evidence>
<evidence type="ECO:0000313" key="2">
    <source>
        <dbReference type="EMBL" id="ORX64530.1"/>
    </source>
</evidence>
<keyword evidence="1" id="KW-0812">Transmembrane</keyword>
<gene>
    <name evidence="2" type="ORF">DL89DRAFT_176769</name>
</gene>